<sequence length="126" mass="13926">MAFNITKIDHVQVAAPKGCEEQARNFYSGILGMKELEKPEPLQARGGAWFEIPGFQLHVGVEEPFEPAKKAHPAFVVEGFDELKAHLLEKGIAVKDDTSIPGSIRFFAADPFGNRLEFLKQAMASQ</sequence>
<gene>
    <name evidence="2" type="ORF">HNQ44_001052</name>
</gene>
<keyword evidence="2" id="KW-0560">Oxidoreductase</keyword>
<evidence type="ECO:0000313" key="2">
    <source>
        <dbReference type="EMBL" id="MBB5179628.1"/>
    </source>
</evidence>
<organism evidence="2 3">
    <name type="scientific">Planococcus koreensis</name>
    <dbReference type="NCBI Taxonomy" id="112331"/>
    <lineage>
        <taxon>Bacteria</taxon>
        <taxon>Bacillati</taxon>
        <taxon>Bacillota</taxon>
        <taxon>Bacilli</taxon>
        <taxon>Bacillales</taxon>
        <taxon>Caryophanaceae</taxon>
        <taxon>Planococcus</taxon>
    </lineage>
</organism>
<dbReference type="Gene3D" id="3.10.180.10">
    <property type="entry name" value="2,3-Dihydroxybiphenyl 1,2-Dioxygenase, domain 1"/>
    <property type="match status" value="1"/>
</dbReference>
<evidence type="ECO:0000259" key="1">
    <source>
        <dbReference type="PROSITE" id="PS51819"/>
    </source>
</evidence>
<dbReference type="InterPro" id="IPR029068">
    <property type="entry name" value="Glyas_Bleomycin-R_OHBP_Dase"/>
</dbReference>
<dbReference type="GO" id="GO:0051213">
    <property type="term" value="F:dioxygenase activity"/>
    <property type="evidence" value="ECO:0007669"/>
    <property type="project" value="UniProtKB-KW"/>
</dbReference>
<dbReference type="Pfam" id="PF00903">
    <property type="entry name" value="Glyoxalase"/>
    <property type="match status" value="1"/>
</dbReference>
<dbReference type="EMBL" id="JACHHE010000002">
    <property type="protein sequence ID" value="MBB5179628.1"/>
    <property type="molecule type" value="Genomic_DNA"/>
</dbReference>
<dbReference type="InterPro" id="IPR004360">
    <property type="entry name" value="Glyas_Fos-R_dOase_dom"/>
</dbReference>
<name>A0A7W8CSD2_9BACL</name>
<comment type="caution">
    <text evidence="2">The sequence shown here is derived from an EMBL/GenBank/DDBJ whole genome shotgun (WGS) entry which is preliminary data.</text>
</comment>
<feature type="domain" description="VOC" evidence="1">
    <location>
        <begin position="7"/>
        <end position="121"/>
    </location>
</feature>
<reference evidence="2 3" key="1">
    <citation type="submission" date="2020-08" db="EMBL/GenBank/DDBJ databases">
        <title>Genomic Encyclopedia of Type Strains, Phase IV (KMG-IV): sequencing the most valuable type-strain genomes for metagenomic binning, comparative biology and taxonomic classification.</title>
        <authorList>
            <person name="Goeker M."/>
        </authorList>
    </citation>
    <scope>NUCLEOTIDE SEQUENCE [LARGE SCALE GENOMIC DNA]</scope>
    <source>
        <strain evidence="2 3">DSM 15895</strain>
    </source>
</reference>
<accession>A0A7W8CSD2</accession>
<keyword evidence="2" id="KW-0223">Dioxygenase</keyword>
<dbReference type="RefSeq" id="WP_135500878.1">
    <property type="nucleotide sequence ID" value="NZ_JACHHE010000002.1"/>
</dbReference>
<dbReference type="PANTHER" id="PTHR39175:SF1">
    <property type="entry name" value="FAMILY PROTEIN, PUTATIVE (AFU_ORTHOLOGUE AFUA_3G15060)-RELATED"/>
    <property type="match status" value="1"/>
</dbReference>
<protein>
    <submittedName>
        <fullName evidence="2">Catechol 2,3-dioxygenase-like lactoylglutathione lyase family enzyme</fullName>
    </submittedName>
</protein>
<proteinExistence type="predicted"/>
<dbReference type="PROSITE" id="PS51819">
    <property type="entry name" value="VOC"/>
    <property type="match status" value="1"/>
</dbReference>
<dbReference type="Proteomes" id="UP000525923">
    <property type="component" value="Unassembled WGS sequence"/>
</dbReference>
<dbReference type="AlphaFoldDB" id="A0A7W8CSD2"/>
<dbReference type="GO" id="GO:0016829">
    <property type="term" value="F:lyase activity"/>
    <property type="evidence" value="ECO:0007669"/>
    <property type="project" value="UniProtKB-KW"/>
</dbReference>
<keyword evidence="2" id="KW-0456">Lyase</keyword>
<dbReference type="PANTHER" id="PTHR39175">
    <property type="entry name" value="FAMILY PROTEIN, PUTATIVE (AFU_ORTHOLOGUE AFUA_3G15060)-RELATED"/>
    <property type="match status" value="1"/>
</dbReference>
<dbReference type="SUPFAM" id="SSF54593">
    <property type="entry name" value="Glyoxalase/Bleomycin resistance protein/Dihydroxybiphenyl dioxygenase"/>
    <property type="match status" value="1"/>
</dbReference>
<dbReference type="InterPro" id="IPR037523">
    <property type="entry name" value="VOC_core"/>
</dbReference>
<dbReference type="OrthoDB" id="9813630at2"/>
<evidence type="ECO:0000313" key="3">
    <source>
        <dbReference type="Proteomes" id="UP000525923"/>
    </source>
</evidence>
<keyword evidence="3" id="KW-1185">Reference proteome</keyword>